<sequence>SVNKYLASSKDKIPSRLRRLMRLVAEVVPRCATTSRKLALHILTTQQSKTQCRFHDIKRNTKAAKEVDKPGDIVGVAFSKSKLPIVGILDCGCDENAALWELFWFKTWSITSLNPGIQTFDRMRNDAGDVLNARQRGFFSQAYTLGSMLNIDDVYTDDPLVPFGSNEYYDRIREIQAHRAIFMLNATLPVNSGFQYVLAKKAKDGDAHMTQPDQ</sequence>
<dbReference type="Proteomes" id="UP001219525">
    <property type="component" value="Unassembled WGS sequence"/>
</dbReference>
<evidence type="ECO:0000313" key="1">
    <source>
        <dbReference type="EMBL" id="KAJ7194538.1"/>
    </source>
</evidence>
<gene>
    <name evidence="1" type="ORF">GGX14DRAFT_377933</name>
</gene>
<name>A0AAD6UUA8_9AGAR</name>
<accession>A0AAD6UUA8</accession>
<evidence type="ECO:0000313" key="2">
    <source>
        <dbReference type="Proteomes" id="UP001219525"/>
    </source>
</evidence>
<protein>
    <submittedName>
        <fullName evidence="1">Uncharacterized protein</fullName>
    </submittedName>
</protein>
<dbReference type="EMBL" id="JARJCW010000097">
    <property type="protein sequence ID" value="KAJ7194538.1"/>
    <property type="molecule type" value="Genomic_DNA"/>
</dbReference>
<keyword evidence="2" id="KW-1185">Reference proteome</keyword>
<organism evidence="1 2">
    <name type="scientific">Mycena pura</name>
    <dbReference type="NCBI Taxonomy" id="153505"/>
    <lineage>
        <taxon>Eukaryota</taxon>
        <taxon>Fungi</taxon>
        <taxon>Dikarya</taxon>
        <taxon>Basidiomycota</taxon>
        <taxon>Agaricomycotina</taxon>
        <taxon>Agaricomycetes</taxon>
        <taxon>Agaricomycetidae</taxon>
        <taxon>Agaricales</taxon>
        <taxon>Marasmiineae</taxon>
        <taxon>Mycenaceae</taxon>
        <taxon>Mycena</taxon>
    </lineage>
</organism>
<comment type="caution">
    <text evidence="1">The sequence shown here is derived from an EMBL/GenBank/DDBJ whole genome shotgun (WGS) entry which is preliminary data.</text>
</comment>
<reference evidence="1" key="1">
    <citation type="submission" date="2023-03" db="EMBL/GenBank/DDBJ databases">
        <title>Massive genome expansion in bonnet fungi (Mycena s.s.) driven by repeated elements and novel gene families across ecological guilds.</title>
        <authorList>
            <consortium name="Lawrence Berkeley National Laboratory"/>
            <person name="Harder C.B."/>
            <person name="Miyauchi S."/>
            <person name="Viragh M."/>
            <person name="Kuo A."/>
            <person name="Thoen E."/>
            <person name="Andreopoulos B."/>
            <person name="Lu D."/>
            <person name="Skrede I."/>
            <person name="Drula E."/>
            <person name="Henrissat B."/>
            <person name="Morin E."/>
            <person name="Kohler A."/>
            <person name="Barry K."/>
            <person name="LaButti K."/>
            <person name="Morin E."/>
            <person name="Salamov A."/>
            <person name="Lipzen A."/>
            <person name="Mereny Z."/>
            <person name="Hegedus B."/>
            <person name="Baldrian P."/>
            <person name="Stursova M."/>
            <person name="Weitz H."/>
            <person name="Taylor A."/>
            <person name="Grigoriev I.V."/>
            <person name="Nagy L.G."/>
            <person name="Martin F."/>
            <person name="Kauserud H."/>
        </authorList>
    </citation>
    <scope>NUCLEOTIDE SEQUENCE</scope>
    <source>
        <strain evidence="1">9144</strain>
    </source>
</reference>
<feature type="non-terminal residue" evidence="1">
    <location>
        <position position="1"/>
    </location>
</feature>
<proteinExistence type="predicted"/>
<dbReference type="AlphaFoldDB" id="A0AAD6UUA8"/>